<dbReference type="Pfam" id="PF05147">
    <property type="entry name" value="LANC_like"/>
    <property type="match status" value="1"/>
</dbReference>
<dbReference type="SUPFAM" id="SSF158745">
    <property type="entry name" value="LanC-like"/>
    <property type="match status" value="1"/>
</dbReference>
<dbReference type="PIRSF" id="PIRSF037228">
    <property type="entry name" value="Lant_mod_RumM"/>
    <property type="match status" value="1"/>
</dbReference>
<organism evidence="3 4">
    <name type="scientific">Streptomyces venezuelae</name>
    <dbReference type="NCBI Taxonomy" id="54571"/>
    <lineage>
        <taxon>Bacteria</taxon>
        <taxon>Bacillati</taxon>
        <taxon>Actinomycetota</taxon>
        <taxon>Actinomycetes</taxon>
        <taxon>Kitasatosporales</taxon>
        <taxon>Streptomycetaceae</taxon>
        <taxon>Streptomyces</taxon>
    </lineage>
</organism>
<gene>
    <name evidence="3" type="ORF">DEJ50_07000</name>
</gene>
<evidence type="ECO:0000259" key="2">
    <source>
        <dbReference type="Pfam" id="PF13575"/>
    </source>
</evidence>
<dbReference type="InterPro" id="IPR007822">
    <property type="entry name" value="LANC-like"/>
</dbReference>
<sequence length="1097" mass="112868">MWGAAGSASFSPVTDTATDRETRVGALLPHGWWARGLNLRERLAAPDAPASAAGAASGGRPAPWSCGDAEGFAARLASLGVGAGLAHGLAQEAPARLAGRAAKPHWAAYIERAVAEVPGARQAIGRPDAEDSRDGAQGADGSRAADGSQGAYDAEADGARLFLPVLRPLISLAWAEVEASADSGEAELAAVRPGFEERLGERLTRQAARTLVKELNLARAAGELPGRTPQDRFAAFLARLGTPQGLAGLFTRYPVLARMLGQACGYAAEATAELLDRFAADRPEIVKELLQGTDPGELVRMDLGRGDAHQGNRSVALLHFADGATVVYKPRPLGQHELLDRAVGWLNAKVPGLGLRTPRTVHGAGHGWLEFIGHHGCESVTELDRFYRRQGALLALLYAVDGVDMHYENVIASGDQPVLVDAETLLHTGLPAAMTAGPDPAAEALQASVHRTCLLPSLLIGENGGLDISSLGGGAGGAYPSDDVCWEGAGTDEMRVRRAAVVCQAGQNRPVLKGGRATGHTDHRAALLEGFRAGYEAIAGHRAELLGAHAEADVTGTGGGLLNRWAAAEGRLIARSTRLYATLLDESAHPDVLGDALARESVFALLWSESVHDPARQRLVEDEIADLWCGDVPLFFHHPAGTAVRTTRGDRLEGLLPAAGLDTVRRKIAAMSEVDRYDQEWIISATLAVSSANSGAAHPRSVLAQRPAPAEVPEPNRLLAAACGIADELAARAVPGAGRVNWLGLEQVSGAHWAVLPMGAGLAQGYTGAALFLAQIGALAGAERYTALARQAVRPLPELLAALAAEPELSAAAGPGALHGLGGIVYAVARLSALFGEAEGDPAGIGRCLPDALAALELAAEADPDGPCDLADGLAGALAVTVAVAGTPGTPGAAGARALAGRLADRLLDRLGGATPAPGFAHGDAGIGWALLRYAAGRPEARRHAEAGTALLRSALDTALLHPGHLDWSTGLAGTALAAADALGDGAGTGAALDRSTALLAAAPQAADLSLQHGTLGALELLSVRAARGHHPARGALTRHTGELLGRLAEHGHRCGTPDQVPSPGLLAGLSGIGYALLRLGFPEAVPSVLLLEHTSR</sequence>
<dbReference type="EMBL" id="CP029190">
    <property type="protein sequence ID" value="QES47608.1"/>
    <property type="molecule type" value="Genomic_DNA"/>
</dbReference>
<reference evidence="3 4" key="1">
    <citation type="submission" date="2018-05" db="EMBL/GenBank/DDBJ databases">
        <title>Streptomyces venezuelae.</title>
        <authorList>
            <person name="Kim W."/>
            <person name="Lee N."/>
            <person name="Cho B.-K."/>
        </authorList>
    </citation>
    <scope>NUCLEOTIDE SEQUENCE [LARGE SCALE GENOMIC DNA]</scope>
    <source>
        <strain evidence="3 4">ATCC 21782</strain>
    </source>
</reference>
<accession>A0A5P2D0P1</accession>
<dbReference type="Pfam" id="PF13575">
    <property type="entry name" value="DUF4135"/>
    <property type="match status" value="1"/>
</dbReference>
<dbReference type="OrthoDB" id="9148343at2"/>
<evidence type="ECO:0000313" key="4">
    <source>
        <dbReference type="Proteomes" id="UP000325211"/>
    </source>
</evidence>
<dbReference type="CDD" id="cd04792">
    <property type="entry name" value="LanM-like"/>
    <property type="match status" value="1"/>
</dbReference>
<protein>
    <submittedName>
        <fullName evidence="3">Type 2 lantipeptide synthetase LanM</fullName>
    </submittedName>
</protein>
<feature type="domain" description="Lantibiotic biosynthesis protein dehydration" evidence="2">
    <location>
        <begin position="253"/>
        <end position="636"/>
    </location>
</feature>
<dbReference type="Gene3D" id="1.50.10.20">
    <property type="match status" value="1"/>
</dbReference>
<dbReference type="NCBIfam" id="TIGR03897">
    <property type="entry name" value="lanti_2_LanM"/>
    <property type="match status" value="1"/>
</dbReference>
<dbReference type="InterPro" id="IPR017146">
    <property type="entry name" value="Lanti_2_LanM"/>
</dbReference>
<name>A0A5P2D0P1_STRVZ</name>
<dbReference type="GO" id="GO:0031179">
    <property type="term" value="P:peptide modification"/>
    <property type="evidence" value="ECO:0007669"/>
    <property type="project" value="InterPro"/>
</dbReference>
<dbReference type="Proteomes" id="UP000325211">
    <property type="component" value="Chromosome"/>
</dbReference>
<evidence type="ECO:0000256" key="1">
    <source>
        <dbReference type="SAM" id="MobiDB-lite"/>
    </source>
</evidence>
<dbReference type="AlphaFoldDB" id="A0A5P2D0P1"/>
<feature type="region of interest" description="Disordered" evidence="1">
    <location>
        <begin position="120"/>
        <end position="150"/>
    </location>
</feature>
<proteinExistence type="predicted"/>
<evidence type="ECO:0000313" key="3">
    <source>
        <dbReference type="EMBL" id="QES47608.1"/>
    </source>
</evidence>
<dbReference type="SMART" id="SM01260">
    <property type="entry name" value="LANC_like"/>
    <property type="match status" value="1"/>
</dbReference>
<dbReference type="InterPro" id="IPR025410">
    <property type="entry name" value="Lant_dehyd"/>
</dbReference>